<proteinExistence type="predicted"/>
<dbReference type="PANTHER" id="PTHR43616:SF3">
    <property type="entry name" value="HYDROXYCARBOXYLATE DEHYDROGENASE A"/>
    <property type="match status" value="1"/>
</dbReference>
<sequence>MRPEDIVRSGPNQYICKEGILKNISNYLDGFHSPVVVTGHKSYQAFLNYTNLPSHVQVIQHDGYSSDTAVNKISKSASQADVIIGIGGGKIIDTAKSVADRLNVEVITIPTVASTCAASTPLSVIYDDNGSFIRVDYHKRSSYLTLVDPVFLLCSPVDYFKSGIGDTLAKWYEAEAAIRNNINKNIFSLMVQVGLEHSSFIKEKLMEESKKAIQNLEMRTNSSSFTKVLEAVITLAGTVGGYGGRYGRMAGAHTIHNGLSFIEETHSILHGQKVAYGILVQLNLENRTEEVQELIPFYKDLGFPINLKELGITNNQEQAMKLIAAHAIKPEESLQLMGSYSERDVIEAIKQIENLILVK</sequence>
<protein>
    <submittedName>
        <fullName evidence="4">Iron-containing alcohol dehydrogenase family protein</fullName>
    </submittedName>
</protein>
<gene>
    <name evidence="4" type="ORF">ACFFIX_17250</name>
</gene>
<keyword evidence="5" id="KW-1185">Reference proteome</keyword>
<evidence type="ECO:0000259" key="3">
    <source>
        <dbReference type="Pfam" id="PF00465"/>
    </source>
</evidence>
<evidence type="ECO:0000313" key="4">
    <source>
        <dbReference type="EMBL" id="MFC0273164.1"/>
    </source>
</evidence>
<comment type="caution">
    <text evidence="4">The sequence shown here is derived from an EMBL/GenBank/DDBJ whole genome shotgun (WGS) entry which is preliminary data.</text>
</comment>
<dbReference type="Gene3D" id="3.40.50.1970">
    <property type="match status" value="1"/>
</dbReference>
<dbReference type="PANTHER" id="PTHR43616">
    <property type="entry name" value="GLYCEROL DEHYDROGENASE"/>
    <property type="match status" value="1"/>
</dbReference>
<evidence type="ECO:0000256" key="2">
    <source>
        <dbReference type="ARBA" id="ARBA00023002"/>
    </source>
</evidence>
<name>A0ABV6GHW8_9BACI</name>
<feature type="domain" description="Alcohol dehydrogenase iron-type/glycerol dehydrogenase GldA" evidence="3">
    <location>
        <begin position="11"/>
        <end position="149"/>
    </location>
</feature>
<evidence type="ECO:0000313" key="5">
    <source>
        <dbReference type="Proteomes" id="UP001589854"/>
    </source>
</evidence>
<reference evidence="4 5" key="1">
    <citation type="submission" date="2024-09" db="EMBL/GenBank/DDBJ databases">
        <authorList>
            <person name="Sun Q."/>
            <person name="Mori K."/>
        </authorList>
    </citation>
    <scope>NUCLEOTIDE SEQUENCE [LARGE SCALE GENOMIC DNA]</scope>
    <source>
        <strain evidence="4 5">CCM 7228</strain>
    </source>
</reference>
<dbReference type="Pfam" id="PF00465">
    <property type="entry name" value="Fe-ADH"/>
    <property type="match status" value="1"/>
</dbReference>
<dbReference type="PIRSF" id="PIRSF000112">
    <property type="entry name" value="Glycerol_dehydrogenase"/>
    <property type="match status" value="1"/>
</dbReference>
<evidence type="ECO:0000256" key="1">
    <source>
        <dbReference type="ARBA" id="ARBA00022723"/>
    </source>
</evidence>
<dbReference type="InterPro" id="IPR016205">
    <property type="entry name" value="Glycerol_DH"/>
</dbReference>
<accession>A0ABV6GHW8</accession>
<dbReference type="InterPro" id="IPR001670">
    <property type="entry name" value="ADH_Fe/GldA"/>
</dbReference>
<keyword evidence="1" id="KW-0479">Metal-binding</keyword>
<dbReference type="Proteomes" id="UP001589854">
    <property type="component" value="Unassembled WGS sequence"/>
</dbReference>
<dbReference type="RefSeq" id="WP_378936202.1">
    <property type="nucleotide sequence ID" value="NZ_JBHLVO010000017.1"/>
</dbReference>
<keyword evidence="2" id="KW-0560">Oxidoreductase</keyword>
<dbReference type="Gene3D" id="1.20.1090.10">
    <property type="entry name" value="Dehydroquinate synthase-like - alpha domain"/>
    <property type="match status" value="1"/>
</dbReference>
<dbReference type="CDD" id="cd08172">
    <property type="entry name" value="GlyDH-like"/>
    <property type="match status" value="1"/>
</dbReference>
<dbReference type="SUPFAM" id="SSF56796">
    <property type="entry name" value="Dehydroquinate synthase-like"/>
    <property type="match status" value="1"/>
</dbReference>
<dbReference type="EMBL" id="JBHLVO010000017">
    <property type="protein sequence ID" value="MFC0273164.1"/>
    <property type="molecule type" value="Genomic_DNA"/>
</dbReference>
<organism evidence="4 5">
    <name type="scientific">Metabacillus herbersteinensis</name>
    <dbReference type="NCBI Taxonomy" id="283816"/>
    <lineage>
        <taxon>Bacteria</taxon>
        <taxon>Bacillati</taxon>
        <taxon>Bacillota</taxon>
        <taxon>Bacilli</taxon>
        <taxon>Bacillales</taxon>
        <taxon>Bacillaceae</taxon>
        <taxon>Metabacillus</taxon>
    </lineage>
</organism>